<dbReference type="Proteomes" id="UP000218811">
    <property type="component" value="Unassembled WGS sequence"/>
</dbReference>
<keyword evidence="2" id="KW-1185">Reference proteome</keyword>
<proteinExistence type="predicted"/>
<dbReference type="AlphaFoldDB" id="A0A2H3K006"/>
<gene>
    <name evidence="1" type="ORF">WOLCODRAFT_163357</name>
</gene>
<accession>A0A2H3K006</accession>
<evidence type="ECO:0000313" key="1">
    <source>
        <dbReference type="EMBL" id="PCH41757.1"/>
    </source>
</evidence>
<sequence>MKRRESRARDESMMWRMAIIPGIDLGALIAVANKTLPMAAPRPVRTNGFVHVIPLNLIPWAVYFAAGTPVGDFGTMNWP</sequence>
<evidence type="ECO:0000313" key="2">
    <source>
        <dbReference type="Proteomes" id="UP000218811"/>
    </source>
</evidence>
<reference evidence="1 2" key="1">
    <citation type="journal article" date="2012" name="Science">
        <title>The Paleozoic origin of enzymatic lignin decomposition reconstructed from 31 fungal genomes.</title>
        <authorList>
            <person name="Floudas D."/>
            <person name="Binder M."/>
            <person name="Riley R."/>
            <person name="Barry K."/>
            <person name="Blanchette R.A."/>
            <person name="Henrissat B."/>
            <person name="Martinez A.T."/>
            <person name="Otillar R."/>
            <person name="Spatafora J.W."/>
            <person name="Yadav J.S."/>
            <person name="Aerts A."/>
            <person name="Benoit I."/>
            <person name="Boyd A."/>
            <person name="Carlson A."/>
            <person name="Copeland A."/>
            <person name="Coutinho P.M."/>
            <person name="de Vries R.P."/>
            <person name="Ferreira P."/>
            <person name="Findley K."/>
            <person name="Foster B."/>
            <person name="Gaskell J."/>
            <person name="Glotzer D."/>
            <person name="Gorecki P."/>
            <person name="Heitman J."/>
            <person name="Hesse C."/>
            <person name="Hori C."/>
            <person name="Igarashi K."/>
            <person name="Jurgens J.A."/>
            <person name="Kallen N."/>
            <person name="Kersten P."/>
            <person name="Kohler A."/>
            <person name="Kuees U."/>
            <person name="Kumar T.K.A."/>
            <person name="Kuo A."/>
            <person name="LaButti K."/>
            <person name="Larrondo L.F."/>
            <person name="Lindquist E."/>
            <person name="Ling A."/>
            <person name="Lombard V."/>
            <person name="Lucas S."/>
            <person name="Lundell T."/>
            <person name="Martin R."/>
            <person name="McLaughlin D.J."/>
            <person name="Morgenstern I."/>
            <person name="Morin E."/>
            <person name="Murat C."/>
            <person name="Nagy L.G."/>
            <person name="Nolan M."/>
            <person name="Ohm R.A."/>
            <person name="Patyshakuliyeva A."/>
            <person name="Rokas A."/>
            <person name="Ruiz-Duenas F.J."/>
            <person name="Sabat G."/>
            <person name="Salamov A."/>
            <person name="Samejima M."/>
            <person name="Schmutz J."/>
            <person name="Slot J.C."/>
            <person name="St John F."/>
            <person name="Stenlid J."/>
            <person name="Sun H."/>
            <person name="Sun S."/>
            <person name="Syed K."/>
            <person name="Tsang A."/>
            <person name="Wiebenga A."/>
            <person name="Young D."/>
            <person name="Pisabarro A."/>
            <person name="Eastwood D.C."/>
            <person name="Martin F."/>
            <person name="Cullen D."/>
            <person name="Grigoriev I.V."/>
            <person name="Hibbett D.S."/>
        </authorList>
    </citation>
    <scope>NUCLEOTIDE SEQUENCE [LARGE SCALE GENOMIC DNA]</scope>
    <source>
        <strain evidence="1 2">MD-104</strain>
    </source>
</reference>
<dbReference type="EMBL" id="KB468113">
    <property type="protein sequence ID" value="PCH41757.1"/>
    <property type="molecule type" value="Genomic_DNA"/>
</dbReference>
<protein>
    <submittedName>
        <fullName evidence="1">Uncharacterized protein</fullName>
    </submittedName>
</protein>
<name>A0A2H3K006_WOLCO</name>
<organism evidence="1 2">
    <name type="scientific">Wolfiporia cocos (strain MD-104)</name>
    <name type="common">Brown rot fungus</name>
    <dbReference type="NCBI Taxonomy" id="742152"/>
    <lineage>
        <taxon>Eukaryota</taxon>
        <taxon>Fungi</taxon>
        <taxon>Dikarya</taxon>
        <taxon>Basidiomycota</taxon>
        <taxon>Agaricomycotina</taxon>
        <taxon>Agaricomycetes</taxon>
        <taxon>Polyporales</taxon>
        <taxon>Phaeolaceae</taxon>
        <taxon>Wolfiporia</taxon>
    </lineage>
</organism>